<evidence type="ECO:0000313" key="3">
    <source>
        <dbReference type="Proteomes" id="UP001500367"/>
    </source>
</evidence>
<evidence type="ECO:0000313" key="2">
    <source>
        <dbReference type="EMBL" id="GAA4075459.1"/>
    </source>
</evidence>
<feature type="transmembrane region" description="Helical" evidence="1">
    <location>
        <begin position="346"/>
        <end position="368"/>
    </location>
</feature>
<protein>
    <submittedName>
        <fullName evidence="2">DUF3667 domain-containing protein</fullName>
    </submittedName>
</protein>
<keyword evidence="1" id="KW-0472">Membrane</keyword>
<reference evidence="3" key="1">
    <citation type="journal article" date="2019" name="Int. J. Syst. Evol. Microbiol.">
        <title>The Global Catalogue of Microorganisms (GCM) 10K type strain sequencing project: providing services to taxonomists for standard genome sequencing and annotation.</title>
        <authorList>
            <consortium name="The Broad Institute Genomics Platform"/>
            <consortium name="The Broad Institute Genome Sequencing Center for Infectious Disease"/>
            <person name="Wu L."/>
            <person name="Ma J."/>
        </authorList>
    </citation>
    <scope>NUCLEOTIDE SEQUENCE [LARGE SCALE GENOMIC DNA]</scope>
    <source>
        <strain evidence="3">JCM 17069</strain>
    </source>
</reference>
<accession>A0ABP7VY74</accession>
<feature type="transmembrane region" description="Helical" evidence="1">
    <location>
        <begin position="309"/>
        <end position="326"/>
    </location>
</feature>
<feature type="transmembrane region" description="Helical" evidence="1">
    <location>
        <begin position="243"/>
        <end position="262"/>
    </location>
</feature>
<feature type="transmembrane region" description="Helical" evidence="1">
    <location>
        <begin position="274"/>
        <end position="297"/>
    </location>
</feature>
<name>A0ABP7VY74_9FLAO</name>
<dbReference type="RefSeq" id="WP_344816710.1">
    <property type="nucleotide sequence ID" value="NZ_BAABCT010000005.1"/>
</dbReference>
<dbReference type="Pfam" id="PF12412">
    <property type="entry name" value="DUF3667"/>
    <property type="match status" value="1"/>
</dbReference>
<comment type="caution">
    <text evidence="2">The sequence shown here is derived from an EMBL/GenBank/DDBJ whole genome shotgun (WGS) entry which is preliminary data.</text>
</comment>
<dbReference type="EMBL" id="BAABCT010000005">
    <property type="protein sequence ID" value="GAA4075459.1"/>
    <property type="molecule type" value="Genomic_DNA"/>
</dbReference>
<evidence type="ECO:0000256" key="1">
    <source>
        <dbReference type="SAM" id="Phobius"/>
    </source>
</evidence>
<dbReference type="InterPro" id="IPR022134">
    <property type="entry name" value="DUF3667"/>
</dbReference>
<sequence>MSHKSPLREDKTCLNCNHVVASRFCPNCGQENTESRKTFHHLFIHFFEDLTHYENAFWKTIKNLLLRPASLTKEYLSGKRLSYLAPVRLYIFISFVTFFLISLLPSNIAEEIKADEARTEKKQTKAAGGLVKFTESNEIEDTINISPQELKLKSLLNEGKLSKKEYDTLLDYTQKSEDKQKVDFAFGGKKYKSIKQMDSLQKFGKDKLNPVSFWFAKKLMKVTQKKDSDEIIPAFIESFKHNIPKALFVYMPLFAFLLWLFYDKKKWYYFDHGIFTLHYFSFMLLIILISTFLIQFIYLFGENGVTETIDISLNLIIPIWFIYYFYRSSKNFYQGTRITSFIKSSLLLFLNTILMFFVLMFFIIYSFITIH</sequence>
<proteinExistence type="predicted"/>
<keyword evidence="1" id="KW-1133">Transmembrane helix</keyword>
<feature type="transmembrane region" description="Helical" evidence="1">
    <location>
        <begin position="83"/>
        <end position="104"/>
    </location>
</feature>
<dbReference type="Proteomes" id="UP001500367">
    <property type="component" value="Unassembled WGS sequence"/>
</dbReference>
<keyword evidence="3" id="KW-1185">Reference proteome</keyword>
<keyword evidence="1" id="KW-0812">Transmembrane</keyword>
<organism evidence="2 3">
    <name type="scientific">Flavobacterium cheonanense</name>
    <dbReference type="NCBI Taxonomy" id="706183"/>
    <lineage>
        <taxon>Bacteria</taxon>
        <taxon>Pseudomonadati</taxon>
        <taxon>Bacteroidota</taxon>
        <taxon>Flavobacteriia</taxon>
        <taxon>Flavobacteriales</taxon>
        <taxon>Flavobacteriaceae</taxon>
        <taxon>Flavobacterium</taxon>
    </lineage>
</organism>
<gene>
    <name evidence="2" type="ORF">GCM10022389_21430</name>
</gene>